<gene>
    <name evidence="2" type="ORF">J5U18_07095</name>
</gene>
<name>A0A8T4H8W9_9SPHI</name>
<keyword evidence="3" id="KW-1185">Reference proteome</keyword>
<dbReference type="Gene3D" id="1.25.40.390">
    <property type="match status" value="1"/>
</dbReference>
<evidence type="ECO:0000313" key="3">
    <source>
        <dbReference type="Proteomes" id="UP000679691"/>
    </source>
</evidence>
<dbReference type="RefSeq" id="WP_353546820.1">
    <property type="nucleotide sequence ID" value="NZ_JAGKSB010000006.1"/>
</dbReference>
<sequence length="476" mass="53121">MKHYSYFLLLAILFGGCAKNALDNNIDRKNPTEISAQSLFSGATLRLAQHLTSPSVNLNVFRFWTQQWTMTTYHDEVQYNFTTRNIPREFWNKLHVEVLKDLAEASLINEGEVAITAAQKANQAAQLDILSILTWQIIVDTWGDVPYFEALSDSDAPSYTAAATIYADLLTRLDNAISSIDISVAGFGQADLIYGGNISNWLKFAHSLRLRLAITLADIPTNDSQRIILESANLAFQSNADNASFKFSSATPNNNPISTNLNPLLTARLDYVAANTLVNELNRLADPRISRYFTAVNGVYIGGQIGAANTFSATSNIHPAIQALDFEALLIDYAEVAFILAEAAERWNNLGSDAHTYYDRAITASIHYWGGTDAEVQAYLQQPTVAYTSAYTDWRQKIGYQKWIALYNRGFESWKEWRRLDFPALDPAIDAVAPGTIPLRLTYPTDEYTINRVNLESALANSGADQINRPLFWDIN</sequence>
<dbReference type="InterPro" id="IPR011990">
    <property type="entry name" value="TPR-like_helical_dom_sf"/>
</dbReference>
<feature type="chain" id="PRO_5035939462" evidence="1">
    <location>
        <begin position="21"/>
        <end position="476"/>
    </location>
</feature>
<reference evidence="2" key="1">
    <citation type="submission" date="2021-03" db="EMBL/GenBank/DDBJ databases">
        <authorList>
            <person name="Lu T."/>
            <person name="Wang Q."/>
            <person name="Han X."/>
        </authorList>
    </citation>
    <scope>NUCLEOTIDE SEQUENCE</scope>
    <source>
        <strain evidence="2">WQ 2009</strain>
    </source>
</reference>
<evidence type="ECO:0000313" key="2">
    <source>
        <dbReference type="EMBL" id="MBP3943329.1"/>
    </source>
</evidence>
<dbReference type="Proteomes" id="UP000679691">
    <property type="component" value="Unassembled WGS sequence"/>
</dbReference>
<protein>
    <submittedName>
        <fullName evidence="2">SusD/RagB family nutrient-binding outer membrane lipoprotein</fullName>
    </submittedName>
</protein>
<dbReference type="InterPro" id="IPR041662">
    <property type="entry name" value="SusD-like_2"/>
</dbReference>
<keyword evidence="1" id="KW-0732">Signal</keyword>
<feature type="signal peptide" evidence="1">
    <location>
        <begin position="1"/>
        <end position="20"/>
    </location>
</feature>
<dbReference type="AlphaFoldDB" id="A0A8T4H8W9"/>
<comment type="caution">
    <text evidence="2">The sequence shown here is derived from an EMBL/GenBank/DDBJ whole genome shotgun (WGS) entry which is preliminary data.</text>
</comment>
<dbReference type="SUPFAM" id="SSF48452">
    <property type="entry name" value="TPR-like"/>
    <property type="match status" value="1"/>
</dbReference>
<dbReference type="EMBL" id="JAGKSB010000006">
    <property type="protein sequence ID" value="MBP3943329.1"/>
    <property type="molecule type" value="Genomic_DNA"/>
</dbReference>
<evidence type="ECO:0000256" key="1">
    <source>
        <dbReference type="SAM" id="SignalP"/>
    </source>
</evidence>
<dbReference type="PROSITE" id="PS51257">
    <property type="entry name" value="PROKAR_LIPOPROTEIN"/>
    <property type="match status" value="1"/>
</dbReference>
<accession>A0A8T4H8W9</accession>
<dbReference type="Pfam" id="PF12771">
    <property type="entry name" value="SusD-like_2"/>
    <property type="match status" value="1"/>
</dbReference>
<proteinExistence type="predicted"/>
<organism evidence="2 3">
    <name type="scientific">Rhinopithecimicrobium faecis</name>
    <dbReference type="NCBI Taxonomy" id="2820698"/>
    <lineage>
        <taxon>Bacteria</taxon>
        <taxon>Pseudomonadati</taxon>
        <taxon>Bacteroidota</taxon>
        <taxon>Sphingobacteriia</taxon>
        <taxon>Sphingobacteriales</taxon>
        <taxon>Sphingobacteriaceae</taxon>
        <taxon>Rhinopithecimicrobium</taxon>
    </lineage>
</organism>
<keyword evidence="2" id="KW-0449">Lipoprotein</keyword>